<accession>A0A8B6CD53</accession>
<evidence type="ECO:0000313" key="5">
    <source>
        <dbReference type="Proteomes" id="UP000596742"/>
    </source>
</evidence>
<dbReference type="AlphaFoldDB" id="A0A8B6CD53"/>
<protein>
    <recommendedName>
        <fullName evidence="3">C-type lectin domain-containing protein</fullName>
    </recommendedName>
</protein>
<dbReference type="Gene3D" id="3.10.100.10">
    <property type="entry name" value="Mannose-Binding Protein A, subunit A"/>
    <property type="match status" value="1"/>
</dbReference>
<dbReference type="SUPFAM" id="SSF56436">
    <property type="entry name" value="C-type lectin-like"/>
    <property type="match status" value="1"/>
</dbReference>
<dbReference type="CDD" id="cd00037">
    <property type="entry name" value="CLECT"/>
    <property type="match status" value="1"/>
</dbReference>
<keyword evidence="1" id="KW-1015">Disulfide bond</keyword>
<dbReference type="PANTHER" id="PTHR22803">
    <property type="entry name" value="MANNOSE, PHOSPHOLIPASE, LECTIN RECEPTOR RELATED"/>
    <property type="match status" value="1"/>
</dbReference>
<dbReference type="InterPro" id="IPR016187">
    <property type="entry name" value="CTDL_fold"/>
</dbReference>
<evidence type="ECO:0000256" key="2">
    <source>
        <dbReference type="SAM" id="SignalP"/>
    </source>
</evidence>
<feature type="signal peptide" evidence="2">
    <location>
        <begin position="1"/>
        <end position="19"/>
    </location>
</feature>
<feature type="chain" id="PRO_5032586902" description="C-type lectin domain-containing protein" evidence="2">
    <location>
        <begin position="20"/>
        <end position="343"/>
    </location>
</feature>
<keyword evidence="5" id="KW-1185">Reference proteome</keyword>
<dbReference type="SMART" id="SM00034">
    <property type="entry name" value="CLECT"/>
    <property type="match status" value="1"/>
</dbReference>
<dbReference type="InterPro" id="IPR050111">
    <property type="entry name" value="C-type_lectin/snaclec_domain"/>
</dbReference>
<gene>
    <name evidence="4" type="ORF">MGAL_10B080041</name>
</gene>
<dbReference type="InterPro" id="IPR016186">
    <property type="entry name" value="C-type_lectin-like/link_sf"/>
</dbReference>
<feature type="domain" description="C-type lectin" evidence="3">
    <location>
        <begin position="211"/>
        <end position="338"/>
    </location>
</feature>
<dbReference type="Pfam" id="PF00059">
    <property type="entry name" value="Lectin_C"/>
    <property type="match status" value="1"/>
</dbReference>
<evidence type="ECO:0000313" key="4">
    <source>
        <dbReference type="EMBL" id="VDI03430.1"/>
    </source>
</evidence>
<dbReference type="OrthoDB" id="6094071at2759"/>
<proteinExistence type="predicted"/>
<dbReference type="Proteomes" id="UP000596742">
    <property type="component" value="Unassembled WGS sequence"/>
</dbReference>
<dbReference type="PROSITE" id="PS00615">
    <property type="entry name" value="C_TYPE_LECTIN_1"/>
    <property type="match status" value="1"/>
</dbReference>
<dbReference type="EMBL" id="UYJE01001602">
    <property type="protein sequence ID" value="VDI03430.1"/>
    <property type="molecule type" value="Genomic_DNA"/>
</dbReference>
<dbReference type="PROSITE" id="PS50041">
    <property type="entry name" value="C_TYPE_LECTIN_2"/>
    <property type="match status" value="1"/>
</dbReference>
<evidence type="ECO:0000259" key="3">
    <source>
        <dbReference type="PROSITE" id="PS50041"/>
    </source>
</evidence>
<comment type="caution">
    <text evidence="4">The sequence shown here is derived from an EMBL/GenBank/DDBJ whole genome shotgun (WGS) entry which is preliminary data.</text>
</comment>
<sequence length="343" mass="38215">MFNYWKLQLLLQVFLSVNCDILVKQTRSFTQNSGIINKLCADGLLVVYNQTSSLQCAKLCALNDNCVLFFVNRDGHCQLNSVIIYDTTPCVSSHNTLCYVSKKFVGKGTTEDPTAERQTSKYIDTTLKMTTDVAITEVQTSKYIDTTLAITTKHVTTDGMTTNYKDTSLIMTSEDKTTKGQTSKYIDTTLKITTGDTSTLGIECDTGWLLLGTGCYQFTLGGTRQMWLDAKDLCSLNGGYLAIIETAEENVLIKDHIAAIGPTKDYFIGGSDLATEGQFIWEHTGLPVNLPGSNLFHDWRTNQPDNKNGNQHCIMLGYQVSFNWNDAQCAYPRDFICEKSPVY</sequence>
<evidence type="ECO:0000256" key="1">
    <source>
        <dbReference type="ARBA" id="ARBA00023157"/>
    </source>
</evidence>
<dbReference type="InterPro" id="IPR018378">
    <property type="entry name" value="C-type_lectin_CS"/>
</dbReference>
<reference evidence="4" key="1">
    <citation type="submission" date="2018-11" db="EMBL/GenBank/DDBJ databases">
        <authorList>
            <person name="Alioto T."/>
            <person name="Alioto T."/>
        </authorList>
    </citation>
    <scope>NUCLEOTIDE SEQUENCE</scope>
</reference>
<dbReference type="InterPro" id="IPR001304">
    <property type="entry name" value="C-type_lectin-like"/>
</dbReference>
<organism evidence="4 5">
    <name type="scientific">Mytilus galloprovincialis</name>
    <name type="common">Mediterranean mussel</name>
    <dbReference type="NCBI Taxonomy" id="29158"/>
    <lineage>
        <taxon>Eukaryota</taxon>
        <taxon>Metazoa</taxon>
        <taxon>Spiralia</taxon>
        <taxon>Lophotrochozoa</taxon>
        <taxon>Mollusca</taxon>
        <taxon>Bivalvia</taxon>
        <taxon>Autobranchia</taxon>
        <taxon>Pteriomorphia</taxon>
        <taxon>Mytilida</taxon>
        <taxon>Mytiloidea</taxon>
        <taxon>Mytilidae</taxon>
        <taxon>Mytilinae</taxon>
        <taxon>Mytilus</taxon>
    </lineage>
</organism>
<keyword evidence="2" id="KW-0732">Signal</keyword>
<name>A0A8B6CD53_MYTGA</name>